<dbReference type="Gene3D" id="1.25.40.10">
    <property type="entry name" value="Tetratricopeptide repeat domain"/>
    <property type="match status" value="1"/>
</dbReference>
<accession>A0ABP7GSG9</accession>
<evidence type="ECO:0000313" key="3">
    <source>
        <dbReference type="Proteomes" id="UP001500540"/>
    </source>
</evidence>
<gene>
    <name evidence="2" type="ORF">GCM10022240_27460</name>
</gene>
<protein>
    <submittedName>
        <fullName evidence="2">CHAT domain-containing protein</fullName>
    </submittedName>
</protein>
<dbReference type="Proteomes" id="UP001500540">
    <property type="component" value="Unassembled WGS sequence"/>
</dbReference>
<comment type="caution">
    <text evidence="2">The sequence shown here is derived from an EMBL/GenBank/DDBJ whole genome shotgun (WGS) entry which is preliminary data.</text>
</comment>
<sequence>MEPTAEALHRRAVEQSIRGRYALAERTLDRAAARAEEPDLTARIMGTRAVVLQNTGQPERAERICRQAMALPGLSASTRAVLGGQLGALALLRGRLHDAERLLSAAIASLAGGHGADRADLTGDRVAEARVRMNRSVVRLQLRDLAGAADDLDRAARIFTAAGLTVDGGQAQHNRAYVALLQGDLIAALRGMQQARPAAAASPVASGICDTDRAEVLRDAGLIRDAERLLISTAAVFGAHRMPQSRAEAEFHLATSQLTHDPERAMRTAAGAMRRFRALGNATWAARADAVRMRAILSGGAVARGGGRVPDSGRVPTAAQVQAVASDLVTRGFAGEAAALRMRLAIWQARHGDADQVGTIRIPPAGTVQVRLLAHEARAARAAARGSLAQARRHAAAGLDALAGWRESFGSLDLQTSIAMHGSGLILSGLDAAVRSNRPDVIFEWSERARHLSQQGVPLRPPADPELAADLAELRMLRADDPQWMSTPRAAELRERARARQWAQTGAGAVYPHLTLDELVGTLDESTALITYVYSGDALTALVATTQRRQIVPLPGAPGARALMPGLRADLDMAAAVGAGPMAAVVRRSLQARLQVLSAELLEEPLAIVGSRRIVITAPGILSGIPWAMLPALRGRPFTLANSATQWVHTRTAARPLGTIGFVAGPRVARGDEEVSAAASAWHDATIVRGGDATVDAVTGLAARLDVLHVAAHGQHAVDNPMFSGLELVDGALFGYDIDRIPQVPAVVVLSACEGGRSSVRWGEEAIGMARVWLSAGAGCVIATPVVVADGAACELLGAMHTGLAAGVAPAEALAAASERTGLVTPFQVHGAGF</sequence>
<dbReference type="InterPro" id="IPR024983">
    <property type="entry name" value="CHAT_dom"/>
</dbReference>
<dbReference type="Pfam" id="PF12770">
    <property type="entry name" value="CHAT"/>
    <property type="match status" value="1"/>
</dbReference>
<feature type="domain" description="CHAT" evidence="1">
    <location>
        <begin position="594"/>
        <end position="818"/>
    </location>
</feature>
<organism evidence="2 3">
    <name type="scientific">Microbacterium kribbense</name>
    <dbReference type="NCBI Taxonomy" id="433645"/>
    <lineage>
        <taxon>Bacteria</taxon>
        <taxon>Bacillati</taxon>
        <taxon>Actinomycetota</taxon>
        <taxon>Actinomycetes</taxon>
        <taxon>Micrococcales</taxon>
        <taxon>Microbacteriaceae</taxon>
        <taxon>Microbacterium</taxon>
    </lineage>
</organism>
<dbReference type="SUPFAM" id="SSF48452">
    <property type="entry name" value="TPR-like"/>
    <property type="match status" value="1"/>
</dbReference>
<proteinExistence type="predicted"/>
<keyword evidence="3" id="KW-1185">Reference proteome</keyword>
<dbReference type="RefSeq" id="WP_344784590.1">
    <property type="nucleotide sequence ID" value="NZ_BAABAF010000009.1"/>
</dbReference>
<evidence type="ECO:0000313" key="2">
    <source>
        <dbReference type="EMBL" id="GAA3774163.1"/>
    </source>
</evidence>
<evidence type="ECO:0000259" key="1">
    <source>
        <dbReference type="Pfam" id="PF12770"/>
    </source>
</evidence>
<dbReference type="EMBL" id="BAABAF010000009">
    <property type="protein sequence ID" value="GAA3774163.1"/>
    <property type="molecule type" value="Genomic_DNA"/>
</dbReference>
<name>A0ABP7GSG9_9MICO</name>
<reference evidence="3" key="1">
    <citation type="journal article" date="2019" name="Int. J. Syst. Evol. Microbiol.">
        <title>The Global Catalogue of Microorganisms (GCM) 10K type strain sequencing project: providing services to taxonomists for standard genome sequencing and annotation.</title>
        <authorList>
            <consortium name="The Broad Institute Genomics Platform"/>
            <consortium name="The Broad Institute Genome Sequencing Center for Infectious Disease"/>
            <person name="Wu L."/>
            <person name="Ma J."/>
        </authorList>
    </citation>
    <scope>NUCLEOTIDE SEQUENCE [LARGE SCALE GENOMIC DNA]</scope>
    <source>
        <strain evidence="3">JCM 16950</strain>
    </source>
</reference>
<dbReference type="InterPro" id="IPR011990">
    <property type="entry name" value="TPR-like_helical_dom_sf"/>
</dbReference>